<dbReference type="VEuPathDB" id="FungiDB:TAPDE_002428"/>
<dbReference type="InterPro" id="IPR047168">
    <property type="entry name" value="LEC1-like"/>
</dbReference>
<dbReference type="PANTHER" id="PTHR47185:SF2">
    <property type="entry name" value="FUNGAL PROTEIN"/>
    <property type="match status" value="1"/>
</dbReference>
<keyword evidence="4" id="KW-1185">Reference proteome</keyword>
<evidence type="ECO:0000313" key="4">
    <source>
        <dbReference type="Proteomes" id="UP000013776"/>
    </source>
</evidence>
<dbReference type="eggNOG" id="ENOG502R4GW">
    <property type="taxonomic scope" value="Eukaryota"/>
</dbReference>
<evidence type="ECO:0000313" key="3">
    <source>
        <dbReference type="EMBL" id="CCG82431.1"/>
    </source>
</evidence>
<sequence>MSNGNQLSTQQTHALFHYLCHVEAFIEFTSLKVPGRIAAFGPPFVVNTAHPKEDPSPILEKCTREFVLTDSLPAFSKVKDDSTFWGDKVQRILENMAESTLSDSYDKGKVSKRKVLGMSVSVFLANIARGLFGKVAQNQTHDEAKRNPELSKENMNAADLMEAWRTWKIGMIYDSNLTDALALLESAKPTDSWPAHQYAAALYIKLTLASLLHYIFVSSPDGADTLNILKRLHEKLPYWTIRQTLKIPYATQMVQGLIKVFLAKSMFGGKALLQTLISTILGQDQTRCEKGIATIERDGFPKAQADGLKKYVYDTSRAEQVALRERSQAEGISIVAAILGTTKFSQQGHTDCLKYLELQLSRRDRIELIRILTGDEVLTSTIRAGLDIFFPIIAELHKAANLPEGLADAQNFLTELISVSEANGNINKFVSLVDKHESSFIKFASQIIRNSPSMREGYVGWYHHCLKAYTGTPAMELKNSVADMDEQQRTSIMREIDTYSAYLEQKREVSHSRLEAILRKTGDDGFGEWLGILSDVQVDARTTPKTPTAKMPAPVRPDMSVTTGAMLNIFRDGLMARTPEHVPQKEV</sequence>
<gene>
    <name evidence="3" type="ORF">TAPDE_002428</name>
</gene>
<dbReference type="AlphaFoldDB" id="R4X9J5"/>
<comment type="caution">
    <text evidence="3">The sequence shown here is derived from an EMBL/GenBank/DDBJ whole genome shotgun (WGS) entry which is preliminary data.</text>
</comment>
<dbReference type="PANTHER" id="PTHR47185">
    <property type="entry name" value="PX DOMAIN-CONTAINING PROTEIN YPR097W"/>
    <property type="match status" value="1"/>
</dbReference>
<feature type="domain" description="PX" evidence="1">
    <location>
        <begin position="177"/>
        <end position="344"/>
    </location>
</feature>
<feature type="domain" description="PX-associated" evidence="2">
    <location>
        <begin position="5"/>
        <end position="129"/>
    </location>
</feature>
<dbReference type="STRING" id="1097556.R4X9J5"/>
<protein>
    <submittedName>
        <fullName evidence="3">Uncharacterized protein</fullName>
    </submittedName>
</protein>
<proteinExistence type="predicted"/>
<dbReference type="GO" id="GO:0035091">
    <property type="term" value="F:phosphatidylinositol binding"/>
    <property type="evidence" value="ECO:0007669"/>
    <property type="project" value="TreeGrafter"/>
</dbReference>
<dbReference type="InterPro" id="IPR024554">
    <property type="entry name" value="LEC1-like_C"/>
</dbReference>
<accession>R4X9J5</accession>
<dbReference type="Proteomes" id="UP000013776">
    <property type="component" value="Unassembled WGS sequence"/>
</dbReference>
<evidence type="ECO:0000259" key="1">
    <source>
        <dbReference type="Pfam" id="PF12825"/>
    </source>
</evidence>
<name>R4X9J5_TAPDE</name>
<evidence type="ECO:0000259" key="2">
    <source>
        <dbReference type="Pfam" id="PF12828"/>
    </source>
</evidence>
<organism evidence="3 4">
    <name type="scientific">Taphrina deformans (strain PYCC 5710 / ATCC 11124 / CBS 356.35 / IMI 108563 / JCM 9778 / NBRC 8474)</name>
    <name type="common">Peach leaf curl fungus</name>
    <name type="synonym">Lalaria deformans</name>
    <dbReference type="NCBI Taxonomy" id="1097556"/>
    <lineage>
        <taxon>Eukaryota</taxon>
        <taxon>Fungi</taxon>
        <taxon>Dikarya</taxon>
        <taxon>Ascomycota</taxon>
        <taxon>Taphrinomycotina</taxon>
        <taxon>Taphrinomycetes</taxon>
        <taxon>Taphrinales</taxon>
        <taxon>Taphrinaceae</taxon>
        <taxon>Taphrina</taxon>
    </lineage>
</organism>
<dbReference type="EMBL" id="CAHR02000084">
    <property type="protein sequence ID" value="CCG82431.1"/>
    <property type="molecule type" value="Genomic_DNA"/>
</dbReference>
<feature type="domain" description="PX" evidence="1">
    <location>
        <begin position="351"/>
        <end position="468"/>
    </location>
</feature>
<dbReference type="Pfam" id="PF12825">
    <property type="entry name" value="DUF3818"/>
    <property type="match status" value="2"/>
</dbReference>
<reference evidence="3 4" key="1">
    <citation type="journal article" date="2013" name="MBio">
        <title>Genome sequencing of the plant pathogen Taphrina deformans, the causal agent of peach leaf curl.</title>
        <authorList>
            <person name="Cisse O.H."/>
            <person name="Almeida J.M.G.C.F."/>
            <person name="Fonseca A."/>
            <person name="Kumar A.A."/>
            <person name="Salojaervi J."/>
            <person name="Overmyer K."/>
            <person name="Hauser P.M."/>
            <person name="Pagni M."/>
        </authorList>
    </citation>
    <scope>NUCLEOTIDE SEQUENCE [LARGE SCALE GENOMIC DNA]</scope>
    <source>
        <strain evidence="4">PYCC 5710 / ATCC 11124 / CBS 356.35 / IMI 108563 / JCM 9778 / NBRC 8474</strain>
    </source>
</reference>
<dbReference type="InterPro" id="IPR024555">
    <property type="entry name" value="PX-associated"/>
</dbReference>
<dbReference type="Pfam" id="PF12828">
    <property type="entry name" value="PXB"/>
    <property type="match status" value="1"/>
</dbReference>
<dbReference type="OrthoDB" id="2117459at2759"/>